<keyword evidence="4 7" id="KW-0812">Transmembrane</keyword>
<dbReference type="GO" id="GO:0006508">
    <property type="term" value="P:proteolysis"/>
    <property type="evidence" value="ECO:0007669"/>
    <property type="project" value="UniProtKB-KW"/>
</dbReference>
<feature type="transmembrane region" description="Helical" evidence="7">
    <location>
        <begin position="221"/>
        <end position="240"/>
    </location>
</feature>
<keyword evidence="5 7" id="KW-1133">Transmembrane helix</keyword>
<feature type="transmembrane region" description="Helical" evidence="7">
    <location>
        <begin position="20"/>
        <end position="40"/>
    </location>
</feature>
<evidence type="ECO:0000256" key="2">
    <source>
        <dbReference type="ARBA" id="ARBA00022475"/>
    </source>
</evidence>
<dbReference type="EMBL" id="CP042304">
    <property type="protein sequence ID" value="QDZ10605.1"/>
    <property type="molecule type" value="Genomic_DNA"/>
</dbReference>
<dbReference type="InterPro" id="IPR022764">
    <property type="entry name" value="Peptidase_S54_rhomboid_dom"/>
</dbReference>
<evidence type="ECO:0000259" key="8">
    <source>
        <dbReference type="Pfam" id="PF01694"/>
    </source>
</evidence>
<comment type="subcellular location">
    <subcellularLocation>
        <location evidence="1">Membrane</location>
        <topology evidence="1">Multi-pass membrane protein</topology>
    </subcellularLocation>
</comment>
<dbReference type="SUPFAM" id="SSF144091">
    <property type="entry name" value="Rhomboid-like"/>
    <property type="match status" value="1"/>
</dbReference>
<dbReference type="PANTHER" id="PTHR43066">
    <property type="entry name" value="RHOMBOID-RELATED PROTEIN"/>
    <property type="match status" value="1"/>
</dbReference>
<evidence type="ECO:0000256" key="4">
    <source>
        <dbReference type="ARBA" id="ARBA00022692"/>
    </source>
</evidence>
<evidence type="ECO:0000256" key="5">
    <source>
        <dbReference type="ARBA" id="ARBA00022989"/>
    </source>
</evidence>
<feature type="transmembrane region" description="Helical" evidence="7">
    <location>
        <begin position="140"/>
        <end position="161"/>
    </location>
</feature>
<evidence type="ECO:0000256" key="1">
    <source>
        <dbReference type="ARBA" id="ARBA00004141"/>
    </source>
</evidence>
<feature type="domain" description="Peptidase S54 rhomboid" evidence="8">
    <location>
        <begin position="77"/>
        <end position="239"/>
    </location>
</feature>
<gene>
    <name evidence="9" type="ORF">FPZ08_07480</name>
</gene>
<keyword evidence="9" id="KW-0378">Hydrolase</keyword>
<reference evidence="9 10" key="1">
    <citation type="submission" date="2019-07" db="EMBL/GenBank/DDBJ databases">
        <title>Full genome sequence of Devosia sp. Gsoil 520.</title>
        <authorList>
            <person name="Im W.-T."/>
        </authorList>
    </citation>
    <scope>NUCLEOTIDE SEQUENCE [LARGE SCALE GENOMIC DNA]</scope>
    <source>
        <strain evidence="9 10">Gsoil 520</strain>
    </source>
</reference>
<accession>A0A5B8LS79</accession>
<evidence type="ECO:0000313" key="9">
    <source>
        <dbReference type="EMBL" id="QDZ10605.1"/>
    </source>
</evidence>
<organism evidence="9 10">
    <name type="scientific">Devosia ginsengisoli</name>
    <dbReference type="NCBI Taxonomy" id="400770"/>
    <lineage>
        <taxon>Bacteria</taxon>
        <taxon>Pseudomonadati</taxon>
        <taxon>Pseudomonadota</taxon>
        <taxon>Alphaproteobacteria</taxon>
        <taxon>Hyphomicrobiales</taxon>
        <taxon>Devosiaceae</taxon>
        <taxon>Devosia</taxon>
    </lineage>
</organism>
<feature type="transmembrane region" description="Helical" evidence="7">
    <location>
        <begin position="194"/>
        <end position="215"/>
    </location>
</feature>
<evidence type="ECO:0000313" key="10">
    <source>
        <dbReference type="Proteomes" id="UP000315364"/>
    </source>
</evidence>
<dbReference type="Pfam" id="PF01694">
    <property type="entry name" value="Rhomboid"/>
    <property type="match status" value="1"/>
</dbReference>
<dbReference type="Proteomes" id="UP000315364">
    <property type="component" value="Chromosome"/>
</dbReference>
<keyword evidence="3" id="KW-0997">Cell inner membrane</keyword>
<keyword evidence="10" id="KW-1185">Reference proteome</keyword>
<dbReference type="GO" id="GO:0004252">
    <property type="term" value="F:serine-type endopeptidase activity"/>
    <property type="evidence" value="ECO:0007669"/>
    <property type="project" value="InterPro"/>
</dbReference>
<name>A0A5B8LS79_9HYPH</name>
<keyword evidence="9" id="KW-0645">Protease</keyword>
<dbReference type="InterPro" id="IPR035952">
    <property type="entry name" value="Rhomboid-like_sf"/>
</dbReference>
<dbReference type="RefSeq" id="WP_146289391.1">
    <property type="nucleotide sequence ID" value="NZ_CP042304.1"/>
</dbReference>
<protein>
    <submittedName>
        <fullName evidence="9">Rhomboid family intramembrane serine protease</fullName>
    </submittedName>
</protein>
<dbReference type="GO" id="GO:0016020">
    <property type="term" value="C:membrane"/>
    <property type="evidence" value="ECO:0007669"/>
    <property type="project" value="UniProtKB-SubCell"/>
</dbReference>
<keyword evidence="2" id="KW-1003">Cell membrane</keyword>
<dbReference type="OrthoDB" id="9797190at2"/>
<dbReference type="PANTHER" id="PTHR43066:SF26">
    <property type="entry name" value="RHOMBOID PROTEASE GLPG"/>
    <property type="match status" value="1"/>
</dbReference>
<sequence length="245" mass="26236">MSEQGQAPENPQQQGREPVFLLPGDVTAVLGLLVAIHLASTLVLNQAGQMQLVFWFAFQPLRIIAGLDDLSLAVPLIWTPFSHALLHAGWEHLLVNAAWFAIFATPVSRRYGAGPMLAIFFVSAAAGAALFAATTLYSGAYLIGASGGVAGLTGAAMRFIFQPVIVAQHPETGERVVLGRRLASFGELWRDKRASMFILIWVVLNAAVPLLPLVTGMDMSVAWQAHLGGFFAGILMVGLFERKAG</sequence>
<dbReference type="KEGG" id="dea:FPZ08_07480"/>
<keyword evidence="6 7" id="KW-0472">Membrane</keyword>
<dbReference type="Gene3D" id="1.20.1540.10">
    <property type="entry name" value="Rhomboid-like"/>
    <property type="match status" value="1"/>
</dbReference>
<evidence type="ECO:0000256" key="7">
    <source>
        <dbReference type="SAM" id="Phobius"/>
    </source>
</evidence>
<dbReference type="AlphaFoldDB" id="A0A5B8LS79"/>
<evidence type="ECO:0000256" key="6">
    <source>
        <dbReference type="ARBA" id="ARBA00023136"/>
    </source>
</evidence>
<evidence type="ECO:0000256" key="3">
    <source>
        <dbReference type="ARBA" id="ARBA00022519"/>
    </source>
</evidence>
<feature type="transmembrane region" description="Helical" evidence="7">
    <location>
        <begin position="116"/>
        <end position="134"/>
    </location>
</feature>
<proteinExistence type="predicted"/>